<dbReference type="SUPFAM" id="SSF52799">
    <property type="entry name" value="(Phosphotyrosine protein) phosphatases II"/>
    <property type="match status" value="1"/>
</dbReference>
<accession>L8H7S6</accession>
<dbReference type="SUPFAM" id="SSF46565">
    <property type="entry name" value="Chaperone J-domain"/>
    <property type="match status" value="1"/>
</dbReference>
<dbReference type="InterPro" id="IPR036869">
    <property type="entry name" value="J_dom_sf"/>
</dbReference>
<dbReference type="InterPro" id="IPR029021">
    <property type="entry name" value="Prot-tyrosine_phosphatase-like"/>
</dbReference>
<dbReference type="VEuPathDB" id="AmoebaDB:ACA1_285340"/>
<evidence type="ECO:0000313" key="3">
    <source>
        <dbReference type="Proteomes" id="UP000011083"/>
    </source>
</evidence>
<protein>
    <submittedName>
        <fullName evidence="2">DnaJ domain containing protein</fullName>
    </submittedName>
</protein>
<dbReference type="EMBL" id="KB007908">
    <property type="protein sequence ID" value="ELR21185.1"/>
    <property type="molecule type" value="Genomic_DNA"/>
</dbReference>
<proteinExistence type="predicted"/>
<gene>
    <name evidence="2" type="ORF">ACA1_285340</name>
</gene>
<organism evidence="2 3">
    <name type="scientific">Acanthamoeba castellanii (strain ATCC 30010 / Neff)</name>
    <dbReference type="NCBI Taxonomy" id="1257118"/>
    <lineage>
        <taxon>Eukaryota</taxon>
        <taxon>Amoebozoa</taxon>
        <taxon>Discosea</taxon>
        <taxon>Longamoebia</taxon>
        <taxon>Centramoebida</taxon>
        <taxon>Acanthamoebidae</taxon>
        <taxon>Acanthamoeba</taxon>
    </lineage>
</organism>
<dbReference type="Gene3D" id="3.90.190.10">
    <property type="entry name" value="Protein tyrosine phosphatase superfamily"/>
    <property type="match status" value="1"/>
</dbReference>
<evidence type="ECO:0000313" key="2">
    <source>
        <dbReference type="EMBL" id="ELR21185.1"/>
    </source>
</evidence>
<dbReference type="AlphaFoldDB" id="L8H7S6"/>
<sequence>MTTKKILTSDSHPLKVDFVADLPTQGKLGMTFAPGKFQENTPTGNNWHRDVATDVRVLRETHGIEVLVSLLEDFEYTQLQIEHLFATCREHGIEVIHFPIVDGETPVSLEDTHAVVSKMQAHLEAGRNVVRMRADAFELLGLDPSDVLDAAKKEAVNRRYRAISPFLHPDKANMRNGTLFSLMVEARDFLLNPDTNFNLLVNFQGMSDGESEDS</sequence>
<dbReference type="InterPro" id="IPR001623">
    <property type="entry name" value="DnaJ_domain"/>
</dbReference>
<keyword evidence="3" id="KW-1185">Reference proteome</keyword>
<dbReference type="STRING" id="1257118.L8H7S6"/>
<dbReference type="Proteomes" id="UP000011083">
    <property type="component" value="Unassembled WGS sequence"/>
</dbReference>
<dbReference type="OrthoDB" id="266663at2759"/>
<feature type="domain" description="J" evidence="1">
    <location>
        <begin position="135"/>
        <end position="195"/>
    </location>
</feature>
<dbReference type="GeneID" id="14922065"/>
<dbReference type="KEGG" id="acan:ACA1_285340"/>
<evidence type="ECO:0000259" key="1">
    <source>
        <dbReference type="PROSITE" id="PS50076"/>
    </source>
</evidence>
<name>L8H7S6_ACACF</name>
<reference evidence="2 3" key="1">
    <citation type="journal article" date="2013" name="Genome Biol.">
        <title>Genome of Acanthamoeba castellanii highlights extensive lateral gene transfer and early evolution of tyrosine kinase signaling.</title>
        <authorList>
            <person name="Clarke M."/>
            <person name="Lohan A.J."/>
            <person name="Liu B."/>
            <person name="Lagkouvardos I."/>
            <person name="Roy S."/>
            <person name="Zafar N."/>
            <person name="Bertelli C."/>
            <person name="Schilde C."/>
            <person name="Kianianmomeni A."/>
            <person name="Burglin T.R."/>
            <person name="Frech C."/>
            <person name="Turcotte B."/>
            <person name="Kopec K.O."/>
            <person name="Synnott J.M."/>
            <person name="Choo C."/>
            <person name="Paponov I."/>
            <person name="Finkler A."/>
            <person name="Soon Heng Tan C."/>
            <person name="Hutchins A.P."/>
            <person name="Weinmeier T."/>
            <person name="Rattei T."/>
            <person name="Chu J.S."/>
            <person name="Gimenez G."/>
            <person name="Irimia M."/>
            <person name="Rigden D.J."/>
            <person name="Fitzpatrick D.A."/>
            <person name="Lorenzo-Morales J."/>
            <person name="Bateman A."/>
            <person name="Chiu C.H."/>
            <person name="Tang P."/>
            <person name="Hegemann P."/>
            <person name="Fromm H."/>
            <person name="Raoult D."/>
            <person name="Greub G."/>
            <person name="Miranda-Saavedra D."/>
            <person name="Chen N."/>
            <person name="Nash P."/>
            <person name="Ginger M.L."/>
            <person name="Horn M."/>
            <person name="Schaap P."/>
            <person name="Caler L."/>
            <person name="Loftus B."/>
        </authorList>
    </citation>
    <scope>NUCLEOTIDE SEQUENCE [LARGE SCALE GENOMIC DNA]</scope>
    <source>
        <strain evidence="2 3">Neff</strain>
    </source>
</reference>
<dbReference type="RefSeq" id="XP_004344928.1">
    <property type="nucleotide sequence ID" value="XM_004344878.1"/>
</dbReference>
<dbReference type="PROSITE" id="PS50076">
    <property type="entry name" value="DNAJ_2"/>
    <property type="match status" value="1"/>
</dbReference>